<organism evidence="1 2">
    <name type="scientific">Parabacteroides johnsonii DSM 18315</name>
    <dbReference type="NCBI Taxonomy" id="537006"/>
    <lineage>
        <taxon>Bacteria</taxon>
        <taxon>Pseudomonadati</taxon>
        <taxon>Bacteroidota</taxon>
        <taxon>Bacteroidia</taxon>
        <taxon>Bacteroidales</taxon>
        <taxon>Tannerellaceae</taxon>
        <taxon>Parabacteroides</taxon>
    </lineage>
</organism>
<comment type="caution">
    <text evidence="1">The sequence shown here is derived from an EMBL/GenBank/DDBJ whole genome shotgun (WGS) entry which is preliminary data.</text>
</comment>
<evidence type="ECO:0000313" key="1">
    <source>
        <dbReference type="EMBL" id="EEC96596.1"/>
    </source>
</evidence>
<name>B7BAF6_9BACT</name>
<dbReference type="EMBL" id="ABYH01000227">
    <property type="protein sequence ID" value="EEC96596.1"/>
    <property type="molecule type" value="Genomic_DNA"/>
</dbReference>
<reference evidence="1 2" key="2">
    <citation type="submission" date="2008-10" db="EMBL/GenBank/DDBJ databases">
        <authorList>
            <person name="Fulton L."/>
            <person name="Clifton S."/>
            <person name="Fulton B."/>
            <person name="Xu J."/>
            <person name="Minx P."/>
            <person name="Pepin K.H."/>
            <person name="Johnson M."/>
            <person name="Bhonagiri V."/>
            <person name="Nash W.E."/>
            <person name="Mardis E.R."/>
            <person name="Wilson R.K."/>
        </authorList>
    </citation>
    <scope>NUCLEOTIDE SEQUENCE [LARGE SCALE GENOMIC DNA]</scope>
    <source>
        <strain evidence="1 2">DSM 18315</strain>
    </source>
</reference>
<dbReference type="AlphaFoldDB" id="B7BAF6"/>
<reference evidence="1 2" key="1">
    <citation type="submission" date="2008-10" db="EMBL/GenBank/DDBJ databases">
        <title>Draft genome sequence of Parabacteroides johnsonii (DSM 18315).</title>
        <authorList>
            <person name="Sudarsanam P."/>
            <person name="Ley R."/>
            <person name="Guruge J."/>
            <person name="Turnbaugh P.J."/>
            <person name="Mahowald M."/>
            <person name="Liep D."/>
            <person name="Gordon J."/>
        </authorList>
    </citation>
    <scope>NUCLEOTIDE SEQUENCE [LARGE SCALE GENOMIC DNA]</scope>
    <source>
        <strain evidence="1 2">DSM 18315</strain>
    </source>
</reference>
<dbReference type="STRING" id="537006.PRABACTJOHN_02013"/>
<proteinExistence type="predicted"/>
<dbReference type="HOGENOM" id="CLU_214454_0_0_10"/>
<dbReference type="Proteomes" id="UP000005510">
    <property type="component" value="Unassembled WGS sequence"/>
</dbReference>
<evidence type="ECO:0000313" key="2">
    <source>
        <dbReference type="Proteomes" id="UP000005510"/>
    </source>
</evidence>
<protein>
    <submittedName>
        <fullName evidence="1">Uncharacterized protein</fullName>
    </submittedName>
</protein>
<gene>
    <name evidence="1" type="ORF">PRABACTJOHN_02013</name>
</gene>
<sequence>MPTNFVISGCDYKISVSDYKITTTDYIITDADYRIGRHLKKNYSGQKRFFFP</sequence>
<accession>B7BAF6</accession>